<dbReference type="InterPro" id="IPR003656">
    <property type="entry name" value="Znf_BED"/>
</dbReference>
<keyword evidence="3" id="KW-0862">Zinc</keyword>
<dbReference type="OMA" id="TPPAHAY"/>
<reference evidence="6" key="1">
    <citation type="submission" date="2018-01" db="EMBL/GenBank/DDBJ databases">
        <authorList>
            <person name="Alioto T."/>
            <person name="Alioto T."/>
        </authorList>
    </citation>
    <scope>NUCLEOTIDE SEQUENCE [LARGE SCALE GENOMIC DNA]</scope>
</reference>
<dbReference type="GO" id="GO:0008270">
    <property type="term" value="F:zinc ion binding"/>
    <property type="evidence" value="ECO:0007669"/>
    <property type="project" value="UniProtKB-KW"/>
</dbReference>
<dbReference type="Proteomes" id="UP000268350">
    <property type="component" value="Unassembled WGS sequence"/>
</dbReference>
<organism evidence="5 6">
    <name type="scientific">Drosophila guanche</name>
    <name type="common">Fruit fly</name>
    <dbReference type="NCBI Taxonomy" id="7266"/>
    <lineage>
        <taxon>Eukaryota</taxon>
        <taxon>Metazoa</taxon>
        <taxon>Ecdysozoa</taxon>
        <taxon>Arthropoda</taxon>
        <taxon>Hexapoda</taxon>
        <taxon>Insecta</taxon>
        <taxon>Pterygota</taxon>
        <taxon>Neoptera</taxon>
        <taxon>Endopterygota</taxon>
        <taxon>Diptera</taxon>
        <taxon>Brachycera</taxon>
        <taxon>Muscomorpha</taxon>
        <taxon>Ephydroidea</taxon>
        <taxon>Drosophilidae</taxon>
        <taxon>Drosophila</taxon>
        <taxon>Sophophora</taxon>
    </lineage>
</organism>
<name>A0A3B0KVJ3_DROGU</name>
<dbReference type="EMBL" id="OUUW01000013">
    <property type="protein sequence ID" value="SPP87998.1"/>
    <property type="molecule type" value="Genomic_DNA"/>
</dbReference>
<dbReference type="PROSITE" id="PS00028">
    <property type="entry name" value="ZINC_FINGER_C2H2_1"/>
    <property type="match status" value="1"/>
</dbReference>
<evidence type="ECO:0000313" key="6">
    <source>
        <dbReference type="Proteomes" id="UP000268350"/>
    </source>
</evidence>
<dbReference type="InterPro" id="IPR013087">
    <property type="entry name" value="Znf_C2H2_type"/>
</dbReference>
<keyword evidence="1" id="KW-0479">Metal-binding</keyword>
<evidence type="ECO:0000256" key="1">
    <source>
        <dbReference type="ARBA" id="ARBA00022723"/>
    </source>
</evidence>
<dbReference type="Pfam" id="PF02892">
    <property type="entry name" value="zf-BED"/>
    <property type="match status" value="1"/>
</dbReference>
<accession>A0A3B0KVJ3</accession>
<sequence>MHLSAALKSEYHPLHYIRAAGNGHSNPGGTPPAHAYSAAQAAAAALGGASTPTGAGGVGGAGGHNSHHTMSYHNMFTPSRDPGTMWRCRSCGKEVTNRWHHFHSHTAQRSMCPYCPATYSRIDTLRSHLRVKHPDRLLKLNSSI</sequence>
<dbReference type="AlphaFoldDB" id="A0A3B0KVJ3"/>
<protein>
    <submittedName>
        <fullName evidence="5">Blast:Sex determination protein fruitless</fullName>
    </submittedName>
</protein>
<dbReference type="OrthoDB" id="5560627at2759"/>
<dbReference type="GO" id="GO:0003677">
    <property type="term" value="F:DNA binding"/>
    <property type="evidence" value="ECO:0007669"/>
    <property type="project" value="InterPro"/>
</dbReference>
<evidence type="ECO:0000256" key="3">
    <source>
        <dbReference type="ARBA" id="ARBA00022833"/>
    </source>
</evidence>
<keyword evidence="6" id="KW-1185">Reference proteome</keyword>
<evidence type="ECO:0000313" key="5">
    <source>
        <dbReference type="EMBL" id="SPP87998.1"/>
    </source>
</evidence>
<dbReference type="STRING" id="7266.A0A3B0KVJ3"/>
<evidence type="ECO:0000259" key="4">
    <source>
        <dbReference type="PROSITE" id="PS00028"/>
    </source>
</evidence>
<feature type="domain" description="C2H2-type" evidence="4">
    <location>
        <begin position="112"/>
        <end position="133"/>
    </location>
</feature>
<evidence type="ECO:0000256" key="2">
    <source>
        <dbReference type="ARBA" id="ARBA00022771"/>
    </source>
</evidence>
<keyword evidence="2" id="KW-0863">Zinc-finger</keyword>
<dbReference type="SMART" id="SM00614">
    <property type="entry name" value="ZnF_BED"/>
    <property type="match status" value="1"/>
</dbReference>
<proteinExistence type="predicted"/>
<gene>
    <name evidence="5" type="ORF">DGUA_6G015810</name>
</gene>